<evidence type="ECO:0000313" key="2">
    <source>
        <dbReference type="Proteomes" id="UP000179807"/>
    </source>
</evidence>
<accession>A0A1J4JF71</accession>
<name>A0A1J4JF71_9EUKA</name>
<gene>
    <name evidence="1" type="ORF">TRFO_09208</name>
</gene>
<sequence length="504" mass="59113">MQSFKEKLEAYAKIILTQKSSSEINLNIADCSDKCQKLSIEYKGKYADTWLLLSILLRNFTAKNIAPFYQFPIDEENINSYINLIKFLTWLEYIYRKYHNANNEKNIPLVNLRCGAHDKFLSSFKGVFDTWKAETFRGLFDNNLETKNKSYDIFQEYAIKLANSGDIPDLEREYYLALTGDEKSLVNLLPKDEHNEMWATLFSHFLTRKQFEGFNVKSINKFTPIEFQQFCFCDNLENKLQNTNFIGNAQICDDESLVFYLNLAILFQNKEVAKLLLPSYLKLLIKYEMYEEIKLYTTRKMFEINDVKNSEKKYDTIEFVVDAALSIDNPTDAFISPFQEDSKTLLSLISKKIINSDWKDPSKYMNAPKWLRFDQGNSDEFTSTAMQVMYKLVLKNELNIAWNAFELVSTKFPALENHFWMTFLDQKKRSNSNEMEAEYIQETFKSLLHWTVSLKGESVAGFKLLDNEEAISKSEELIQHLFTVITKVFQNSETFQKLKLMKNE</sequence>
<dbReference type="RefSeq" id="XP_068350931.1">
    <property type="nucleotide sequence ID" value="XM_068494733.1"/>
</dbReference>
<reference evidence="1" key="1">
    <citation type="submission" date="2016-10" db="EMBL/GenBank/DDBJ databases">
        <authorList>
            <person name="Benchimol M."/>
            <person name="Almeida L.G."/>
            <person name="Vasconcelos A.T."/>
            <person name="Perreira-Neves A."/>
            <person name="Rosa I.A."/>
            <person name="Tasca T."/>
            <person name="Bogo M.R."/>
            <person name="de Souza W."/>
        </authorList>
    </citation>
    <scope>NUCLEOTIDE SEQUENCE [LARGE SCALE GENOMIC DNA]</scope>
    <source>
        <strain evidence="1">K</strain>
    </source>
</reference>
<dbReference type="Proteomes" id="UP000179807">
    <property type="component" value="Unassembled WGS sequence"/>
</dbReference>
<keyword evidence="2" id="KW-1185">Reference proteome</keyword>
<dbReference type="VEuPathDB" id="TrichDB:TRFO_09208"/>
<dbReference type="AlphaFoldDB" id="A0A1J4JF71"/>
<dbReference type="EMBL" id="MLAK01001093">
    <property type="protein sequence ID" value="OHS97794.1"/>
    <property type="molecule type" value="Genomic_DNA"/>
</dbReference>
<dbReference type="GeneID" id="94829437"/>
<evidence type="ECO:0000313" key="1">
    <source>
        <dbReference type="EMBL" id="OHS97794.1"/>
    </source>
</evidence>
<proteinExistence type="predicted"/>
<protein>
    <submittedName>
        <fullName evidence="1">Uncharacterized protein</fullName>
    </submittedName>
</protein>
<organism evidence="1 2">
    <name type="scientific">Tritrichomonas foetus</name>
    <dbReference type="NCBI Taxonomy" id="1144522"/>
    <lineage>
        <taxon>Eukaryota</taxon>
        <taxon>Metamonada</taxon>
        <taxon>Parabasalia</taxon>
        <taxon>Tritrichomonadida</taxon>
        <taxon>Tritrichomonadidae</taxon>
        <taxon>Tritrichomonas</taxon>
    </lineage>
</organism>
<comment type="caution">
    <text evidence="1">The sequence shown here is derived from an EMBL/GenBank/DDBJ whole genome shotgun (WGS) entry which is preliminary data.</text>
</comment>